<reference evidence="4" key="1">
    <citation type="submission" date="2021-01" db="EMBL/GenBank/DDBJ databases">
        <authorList>
            <person name="Kaushik A."/>
        </authorList>
    </citation>
    <scope>NUCLEOTIDE SEQUENCE</scope>
    <source>
        <strain evidence="4">AG2-2IIIB</strain>
    </source>
</reference>
<dbReference type="Proteomes" id="UP000663843">
    <property type="component" value="Unassembled WGS sequence"/>
</dbReference>
<accession>A0A8H3CF23</accession>
<dbReference type="InterPro" id="IPR001138">
    <property type="entry name" value="Zn2Cys6_DnaBD"/>
</dbReference>
<dbReference type="Pfam" id="PF11951">
    <property type="entry name" value="Fungal_trans_2"/>
    <property type="match status" value="1"/>
</dbReference>
<dbReference type="PANTHER" id="PTHR37534">
    <property type="entry name" value="TRANSCRIPTIONAL ACTIVATOR PROTEIN UGA3"/>
    <property type="match status" value="1"/>
</dbReference>
<dbReference type="PANTHER" id="PTHR37534:SF46">
    <property type="entry name" value="ZN(II)2CYS6 TRANSCRIPTION FACTOR (EUROFUNG)"/>
    <property type="match status" value="1"/>
</dbReference>
<evidence type="ECO:0000259" key="3">
    <source>
        <dbReference type="PROSITE" id="PS50048"/>
    </source>
</evidence>
<keyword evidence="2" id="KW-0539">Nucleus</keyword>
<dbReference type="InterPro" id="IPR021858">
    <property type="entry name" value="Fun_TF"/>
</dbReference>
<dbReference type="SMART" id="SM00066">
    <property type="entry name" value="GAL4"/>
    <property type="match status" value="1"/>
</dbReference>
<evidence type="ECO:0000256" key="2">
    <source>
        <dbReference type="ARBA" id="ARBA00023242"/>
    </source>
</evidence>
<feature type="domain" description="Zn(2)-C6 fungal-type" evidence="3">
    <location>
        <begin position="14"/>
        <end position="42"/>
    </location>
</feature>
<dbReference type="Gene3D" id="4.10.240.10">
    <property type="entry name" value="Zn(2)-C6 fungal-type DNA-binding domain"/>
    <property type="match status" value="1"/>
</dbReference>
<dbReference type="GO" id="GO:0000981">
    <property type="term" value="F:DNA-binding transcription factor activity, RNA polymerase II-specific"/>
    <property type="evidence" value="ECO:0007669"/>
    <property type="project" value="InterPro"/>
</dbReference>
<gene>
    <name evidence="4" type="ORF">RDB_LOCUS115238</name>
</gene>
<sequence>MSTSDPIPNRSLRGCLTCKRRKKKCDEKKPKCERCLIGNFECLGYSHYATTGSSTDKSNKNETTRDIEANACLVEDSSFLSPELLLQYSNRQASSSTAVSSDLLAYSMSTLDNPVVWQQERHSALPSTISHEPESIPRNAVLDPFDLDNMKSLIMVEYGRLARRVSFRPFPYPVESALVNHLIQGSSLVCKILYLGARISRALFDDTNQQDYIGWIENLHNRILGPHSPLVLVDDKHLADRLAAHCRLAVFAFMISNSSIGYTIFQKGVPIFLQLAIRFPNLWKDDSTISLSHTLHFGGYELAKFVVLDTIASLAFGIPSLIRYDTAIHSADHKPQRFQFLEPVYACPIIVFMALAQVNECMVSRLMGQDNKASENMEEYETVVRNWEPRVDYADQPCELIARLAVQESWRQAALVYLYMGMYGVDSSDSRVERLVQQVAELASTIEGGSAFEAHLFIPCLIVIWTLGPV</sequence>
<name>A0A8H3CF23_9AGAM</name>
<dbReference type="SUPFAM" id="SSF57701">
    <property type="entry name" value="Zn2/Cys6 DNA-binding domain"/>
    <property type="match status" value="1"/>
</dbReference>
<protein>
    <recommendedName>
        <fullName evidence="3">Zn(2)-C6 fungal-type domain-containing protein</fullName>
    </recommendedName>
</protein>
<comment type="subcellular location">
    <subcellularLocation>
        <location evidence="1">Nucleus</location>
    </subcellularLocation>
</comment>
<evidence type="ECO:0000313" key="4">
    <source>
        <dbReference type="EMBL" id="CAE6478703.1"/>
    </source>
</evidence>
<dbReference type="GO" id="GO:0008270">
    <property type="term" value="F:zinc ion binding"/>
    <property type="evidence" value="ECO:0007669"/>
    <property type="project" value="InterPro"/>
</dbReference>
<organism evidence="4 5">
    <name type="scientific">Rhizoctonia solani</name>
    <dbReference type="NCBI Taxonomy" id="456999"/>
    <lineage>
        <taxon>Eukaryota</taxon>
        <taxon>Fungi</taxon>
        <taxon>Dikarya</taxon>
        <taxon>Basidiomycota</taxon>
        <taxon>Agaricomycotina</taxon>
        <taxon>Agaricomycetes</taxon>
        <taxon>Cantharellales</taxon>
        <taxon>Ceratobasidiaceae</taxon>
        <taxon>Rhizoctonia</taxon>
    </lineage>
</organism>
<dbReference type="InterPro" id="IPR036864">
    <property type="entry name" value="Zn2-C6_fun-type_DNA-bd_sf"/>
</dbReference>
<evidence type="ECO:0000313" key="5">
    <source>
        <dbReference type="Proteomes" id="UP000663843"/>
    </source>
</evidence>
<comment type="caution">
    <text evidence="4">The sequence shown here is derived from an EMBL/GenBank/DDBJ whole genome shotgun (WGS) entry which is preliminary data.</text>
</comment>
<dbReference type="AlphaFoldDB" id="A0A8H3CF23"/>
<dbReference type="EMBL" id="CAJMWT010003778">
    <property type="protein sequence ID" value="CAE6478703.1"/>
    <property type="molecule type" value="Genomic_DNA"/>
</dbReference>
<dbReference type="PROSITE" id="PS50048">
    <property type="entry name" value="ZN2_CY6_FUNGAL_2"/>
    <property type="match status" value="1"/>
</dbReference>
<dbReference type="Pfam" id="PF00172">
    <property type="entry name" value="Zn_clus"/>
    <property type="match status" value="1"/>
</dbReference>
<dbReference type="PROSITE" id="PS00463">
    <property type="entry name" value="ZN2_CY6_FUNGAL_1"/>
    <property type="match status" value="1"/>
</dbReference>
<proteinExistence type="predicted"/>
<evidence type="ECO:0000256" key="1">
    <source>
        <dbReference type="ARBA" id="ARBA00004123"/>
    </source>
</evidence>
<dbReference type="GO" id="GO:0005634">
    <property type="term" value="C:nucleus"/>
    <property type="evidence" value="ECO:0007669"/>
    <property type="project" value="UniProtKB-SubCell"/>
</dbReference>